<proteinExistence type="inferred from homology"/>
<name>A0A4V3YX92_9BURK</name>
<feature type="compositionally biased region" description="Low complexity" evidence="12">
    <location>
        <begin position="641"/>
        <end position="658"/>
    </location>
</feature>
<keyword evidence="8 10" id="KW-0472">Membrane</keyword>
<dbReference type="GO" id="GO:0051453">
    <property type="term" value="P:regulation of intracellular pH"/>
    <property type="evidence" value="ECO:0007669"/>
    <property type="project" value="TreeGrafter"/>
</dbReference>
<dbReference type="PANTHER" id="PTHR10110:SF86">
    <property type="entry name" value="SODIUM_HYDROGEN EXCHANGER 7"/>
    <property type="match status" value="1"/>
</dbReference>
<keyword evidence="15" id="KW-1185">Reference proteome</keyword>
<dbReference type="Gene3D" id="6.10.140.1330">
    <property type="match status" value="1"/>
</dbReference>
<organism evidence="14 15">
    <name type="scientific">Lampropedia aestuarii</name>
    <dbReference type="NCBI Taxonomy" id="2562762"/>
    <lineage>
        <taxon>Bacteria</taxon>
        <taxon>Pseudomonadati</taxon>
        <taxon>Pseudomonadota</taxon>
        <taxon>Betaproteobacteria</taxon>
        <taxon>Burkholderiales</taxon>
        <taxon>Comamonadaceae</taxon>
        <taxon>Lampropedia</taxon>
    </lineage>
</organism>
<comment type="caution">
    <text evidence="14">The sequence shown here is derived from an EMBL/GenBank/DDBJ whole genome shotgun (WGS) entry which is preliminary data.</text>
</comment>
<feature type="transmembrane region" description="Helical" evidence="10">
    <location>
        <begin position="183"/>
        <end position="204"/>
    </location>
</feature>
<dbReference type="RefSeq" id="WP_136405947.1">
    <property type="nucleotide sequence ID" value="NZ_SSWX01000007.1"/>
</dbReference>
<feature type="transmembrane region" description="Helical" evidence="10">
    <location>
        <begin position="392"/>
        <end position="415"/>
    </location>
</feature>
<evidence type="ECO:0000256" key="12">
    <source>
        <dbReference type="SAM" id="MobiDB-lite"/>
    </source>
</evidence>
<feature type="transmembrane region" description="Helical" evidence="10">
    <location>
        <begin position="84"/>
        <end position="107"/>
    </location>
</feature>
<sequence>MHTVEIVLLVLMLGAVSGLLARYVKFIPLPLLQIALGMALAWPQAGLHIAFDPDLFLLLFIPPLLFADGWRIPKREFFALYKPILRLALGLVFFTVIGLGYFIHWLIPAIPLPVAFALAAVLSPTDAVAVSAIARNLGMPTQALHILEGESLLNDASGLVALKFAVAAAMTGAFSWMEAGQSFVLIAVGGVIVGLAIGWLFGYVRKVVTRLVGDTAATQMVLLLLLLPFAAYLLGERLGVSGILAAVSAGIAVNFTDLDRGRFISERMQSNDAWQMVEATFNGAIFLLLGIQLPTLIREAMGRSDYSWWQLLAIILAITVVAMVLRAVWLHVAVQGPLRKSFRNQGVSQKSSYLLTTLGTVAGIRGAVTLAGALSIPLLLPSGQPFPARDLVIMLAAGVIIATLLIGSIGLPLILRRLPASKEHATDREERRARVAACHAALVSLQEQDQVQGQKEETSGEQAMWVAVMGRVAQDYRDRLGALDDTSDPDLAQLRDRMQHVRSVELGMELRLIGLQAEREEFYHLRRKHLINDDSLRLLVDELDLAEVALIRRRKAAKLNRQQAEEALAIARKEEQEHEAAEKERAAQEALAQAKNAVDAATSTAAVAATANSASDAATEDRTVEPVVKLAMDSAAVPTETNSNHSTSNHSTSSAHSTQPDKPAAH</sequence>
<feature type="transmembrane region" description="Helical" evidence="10">
    <location>
        <begin position="309"/>
        <end position="332"/>
    </location>
</feature>
<evidence type="ECO:0000256" key="1">
    <source>
        <dbReference type="ARBA" id="ARBA00004651"/>
    </source>
</evidence>
<comment type="similarity">
    <text evidence="10">Belongs to the monovalent cation:proton antiporter 1 (CPA1) transporter (TC 2.A.36) family.</text>
</comment>
<feature type="transmembrane region" description="Helical" evidence="10">
    <location>
        <begin position="55"/>
        <end position="72"/>
    </location>
</feature>
<dbReference type="GO" id="GO:0015385">
    <property type="term" value="F:sodium:proton antiporter activity"/>
    <property type="evidence" value="ECO:0007669"/>
    <property type="project" value="InterPro"/>
</dbReference>
<protein>
    <submittedName>
        <fullName evidence="14">Na+/H+ antiporter</fullName>
    </submittedName>
</protein>
<keyword evidence="9 10" id="KW-0739">Sodium transport</keyword>
<feature type="transmembrane region" description="Helical" evidence="10">
    <location>
        <begin position="353"/>
        <end position="380"/>
    </location>
</feature>
<evidence type="ECO:0000256" key="6">
    <source>
        <dbReference type="ARBA" id="ARBA00023053"/>
    </source>
</evidence>
<dbReference type="InterPro" id="IPR006153">
    <property type="entry name" value="Cation/H_exchanger_TM"/>
</dbReference>
<comment type="subcellular location">
    <subcellularLocation>
        <location evidence="10">Cell inner membrane</location>
        <topology evidence="10">Multi-pass membrane protein</topology>
    </subcellularLocation>
    <subcellularLocation>
        <location evidence="1">Cell membrane</location>
        <topology evidence="1">Multi-pass membrane protein</topology>
    </subcellularLocation>
</comment>
<keyword evidence="2 10" id="KW-0813">Transport</keyword>
<dbReference type="NCBIfam" id="TIGR00831">
    <property type="entry name" value="a_cpa1"/>
    <property type="match status" value="1"/>
</dbReference>
<dbReference type="GO" id="GO:0098719">
    <property type="term" value="P:sodium ion import across plasma membrane"/>
    <property type="evidence" value="ECO:0007669"/>
    <property type="project" value="TreeGrafter"/>
</dbReference>
<reference evidence="14 15" key="1">
    <citation type="submission" date="2019-04" db="EMBL/GenBank/DDBJ databases">
        <title>Lampropedia sp YIM MLB12 draf genome.</title>
        <authorList>
            <person name="Wang Y.-X."/>
        </authorList>
    </citation>
    <scope>NUCLEOTIDE SEQUENCE [LARGE SCALE GENOMIC DNA]</scope>
    <source>
        <strain evidence="14 15">YIM MLB12</strain>
    </source>
</reference>
<dbReference type="InterPro" id="IPR018422">
    <property type="entry name" value="Cation/H_exchanger_CPA1"/>
</dbReference>
<dbReference type="EMBL" id="SSWX01000007">
    <property type="protein sequence ID" value="THJ34272.1"/>
    <property type="molecule type" value="Genomic_DNA"/>
</dbReference>
<evidence type="ECO:0000256" key="4">
    <source>
        <dbReference type="ARBA" id="ARBA00022692"/>
    </source>
</evidence>
<evidence type="ECO:0000256" key="2">
    <source>
        <dbReference type="ARBA" id="ARBA00022448"/>
    </source>
</evidence>
<keyword evidence="6 10" id="KW-0915">Sodium</keyword>
<dbReference type="InterPro" id="IPR004705">
    <property type="entry name" value="Cation/H_exchanger_CPA1_bac"/>
</dbReference>
<evidence type="ECO:0000256" key="8">
    <source>
        <dbReference type="ARBA" id="ARBA00023136"/>
    </source>
</evidence>
<evidence type="ECO:0000313" key="15">
    <source>
        <dbReference type="Proteomes" id="UP000306236"/>
    </source>
</evidence>
<evidence type="ECO:0000256" key="3">
    <source>
        <dbReference type="ARBA" id="ARBA00022475"/>
    </source>
</evidence>
<feature type="transmembrane region" description="Helical" evidence="10">
    <location>
        <begin position="6"/>
        <end position="24"/>
    </location>
</feature>
<evidence type="ECO:0000256" key="9">
    <source>
        <dbReference type="ARBA" id="ARBA00023201"/>
    </source>
</evidence>
<dbReference type="Proteomes" id="UP000306236">
    <property type="component" value="Unassembled WGS sequence"/>
</dbReference>
<keyword evidence="3" id="KW-1003">Cell membrane</keyword>
<feature type="domain" description="Cation/H+ exchanger transmembrane" evidence="13">
    <location>
        <begin position="14"/>
        <end position="416"/>
    </location>
</feature>
<accession>A0A4V3YX92</accession>
<dbReference type="AlphaFoldDB" id="A0A4V3YX92"/>
<evidence type="ECO:0000256" key="10">
    <source>
        <dbReference type="RuleBase" id="RU366002"/>
    </source>
</evidence>
<dbReference type="GO" id="GO:0015386">
    <property type="term" value="F:potassium:proton antiporter activity"/>
    <property type="evidence" value="ECO:0007669"/>
    <property type="project" value="TreeGrafter"/>
</dbReference>
<comment type="function">
    <text evidence="10">Na(+)/H(+) antiporter that extrudes sodium in exchange for external protons.</text>
</comment>
<evidence type="ECO:0000313" key="14">
    <source>
        <dbReference type="EMBL" id="THJ34272.1"/>
    </source>
</evidence>
<evidence type="ECO:0000256" key="11">
    <source>
        <dbReference type="SAM" id="Coils"/>
    </source>
</evidence>
<feature type="region of interest" description="Disordered" evidence="12">
    <location>
        <begin position="605"/>
        <end position="666"/>
    </location>
</feature>
<feature type="transmembrane region" description="Helical" evidence="10">
    <location>
        <begin position="216"/>
        <end position="234"/>
    </location>
</feature>
<feature type="transmembrane region" description="Helical" evidence="10">
    <location>
        <begin position="279"/>
        <end position="297"/>
    </location>
</feature>
<keyword evidence="4 10" id="KW-0812">Transmembrane</keyword>
<dbReference type="GO" id="GO:0005886">
    <property type="term" value="C:plasma membrane"/>
    <property type="evidence" value="ECO:0007669"/>
    <property type="project" value="UniProtKB-SubCell"/>
</dbReference>
<comment type="caution">
    <text evidence="10">Lacks conserved residue(s) required for the propagation of feature annotation.</text>
</comment>
<dbReference type="OrthoDB" id="9809206at2"/>
<keyword evidence="10" id="KW-0050">Antiport</keyword>
<keyword evidence="11" id="KW-0175">Coiled coil</keyword>
<evidence type="ECO:0000256" key="5">
    <source>
        <dbReference type="ARBA" id="ARBA00022989"/>
    </source>
</evidence>
<feature type="compositionally biased region" description="Low complexity" evidence="12">
    <location>
        <begin position="605"/>
        <end position="617"/>
    </location>
</feature>
<feature type="coiled-coil region" evidence="11">
    <location>
        <begin position="554"/>
        <end position="604"/>
    </location>
</feature>
<evidence type="ECO:0000256" key="7">
    <source>
        <dbReference type="ARBA" id="ARBA00023065"/>
    </source>
</evidence>
<dbReference type="PANTHER" id="PTHR10110">
    <property type="entry name" value="SODIUM/HYDROGEN EXCHANGER"/>
    <property type="match status" value="1"/>
</dbReference>
<feature type="transmembrane region" description="Helical" evidence="10">
    <location>
        <begin position="240"/>
        <end position="258"/>
    </location>
</feature>
<keyword evidence="7 10" id="KW-0406">Ion transport</keyword>
<evidence type="ECO:0000259" key="13">
    <source>
        <dbReference type="Pfam" id="PF00999"/>
    </source>
</evidence>
<keyword evidence="5 10" id="KW-1133">Transmembrane helix</keyword>
<gene>
    <name evidence="14" type="ORF">E8K88_07055</name>
</gene>
<dbReference type="Pfam" id="PF00999">
    <property type="entry name" value="Na_H_Exchanger"/>
    <property type="match status" value="1"/>
</dbReference>
<keyword evidence="10" id="KW-0997">Cell inner membrane</keyword>